<accession>A0AAW1Q4D0</accession>
<reference evidence="3 4" key="1">
    <citation type="journal article" date="2024" name="Nat. Commun.">
        <title>Phylogenomics reveals the evolutionary origins of lichenization in chlorophyte algae.</title>
        <authorList>
            <person name="Puginier C."/>
            <person name="Libourel C."/>
            <person name="Otte J."/>
            <person name="Skaloud P."/>
            <person name="Haon M."/>
            <person name="Grisel S."/>
            <person name="Petersen M."/>
            <person name="Berrin J.G."/>
            <person name="Delaux P.M."/>
            <person name="Dal Grande F."/>
            <person name="Keller J."/>
        </authorList>
    </citation>
    <scope>NUCLEOTIDE SEQUENCE [LARGE SCALE GENOMIC DNA]</scope>
    <source>
        <strain evidence="3 4">SAG 2036</strain>
    </source>
</reference>
<feature type="region of interest" description="Disordered" evidence="1">
    <location>
        <begin position="183"/>
        <end position="215"/>
    </location>
</feature>
<keyword evidence="4" id="KW-1185">Reference proteome</keyword>
<dbReference type="InterPro" id="IPR000073">
    <property type="entry name" value="AB_hydrolase_1"/>
</dbReference>
<evidence type="ECO:0000313" key="3">
    <source>
        <dbReference type="EMBL" id="KAK9815054.1"/>
    </source>
</evidence>
<name>A0AAW1Q4D0_9CHLO</name>
<dbReference type="EMBL" id="JALJOQ010000001">
    <property type="protein sequence ID" value="KAK9815054.1"/>
    <property type="molecule type" value="Genomic_DNA"/>
</dbReference>
<dbReference type="Gene3D" id="3.40.50.1820">
    <property type="entry name" value="alpha/beta hydrolase"/>
    <property type="match status" value="1"/>
</dbReference>
<gene>
    <name evidence="3" type="ORF">WJX73_005996</name>
</gene>
<dbReference type="InterPro" id="IPR029058">
    <property type="entry name" value="AB_hydrolase_fold"/>
</dbReference>
<protein>
    <recommendedName>
        <fullName evidence="2">AB hydrolase-1 domain-containing protein</fullName>
    </recommendedName>
</protein>
<evidence type="ECO:0000313" key="4">
    <source>
        <dbReference type="Proteomes" id="UP001465755"/>
    </source>
</evidence>
<dbReference type="Pfam" id="PF00561">
    <property type="entry name" value="Abhydrolase_1"/>
    <property type="match status" value="1"/>
</dbReference>
<sequence length="363" mass="39262">MKTSAAAASVEAPAQESIKLETDSHGVERIALQKHGWQTWKWQGHKVNFCQAGDHGPPIVLIHGFGASMYHWRYNIPALAKTHRVFAMDMLGFGWSEKPVLEYSGCNIWANQLADFIKEVVHEPAVVVGNSLGGYTCLLAAAQAPEQVAGVVLVNSAGRFSAPQAAVETALQDDSSVALRDAVQEAAEPADSSPQEASTSGRGSESAGPGEPKGGVWSRVWEPVRSVGMRAAVYISFLATKQPARIRQVLKQVYIEHQNVDEDLVQSIVIPAGDPNAAAVFYQVISGWGQPVPDLLSRLKVPMLLLWGELDPWIGSGKAEQIQRAYPRAEYAGMQAGHCPHDDLPSEFNSKLLAWLDKQGAPS</sequence>
<organism evidence="3 4">
    <name type="scientific">Symbiochloris irregularis</name>
    <dbReference type="NCBI Taxonomy" id="706552"/>
    <lineage>
        <taxon>Eukaryota</taxon>
        <taxon>Viridiplantae</taxon>
        <taxon>Chlorophyta</taxon>
        <taxon>core chlorophytes</taxon>
        <taxon>Trebouxiophyceae</taxon>
        <taxon>Trebouxiales</taxon>
        <taxon>Trebouxiaceae</taxon>
        <taxon>Symbiochloris</taxon>
    </lineage>
</organism>
<dbReference type="AlphaFoldDB" id="A0AAW1Q4D0"/>
<dbReference type="PRINTS" id="PR00111">
    <property type="entry name" value="ABHYDROLASE"/>
</dbReference>
<comment type="caution">
    <text evidence="3">The sequence shown here is derived from an EMBL/GenBank/DDBJ whole genome shotgun (WGS) entry which is preliminary data.</text>
</comment>
<evidence type="ECO:0000256" key="1">
    <source>
        <dbReference type="SAM" id="MobiDB-lite"/>
    </source>
</evidence>
<proteinExistence type="predicted"/>
<feature type="compositionally biased region" description="Polar residues" evidence="1">
    <location>
        <begin position="192"/>
        <end position="203"/>
    </location>
</feature>
<evidence type="ECO:0000259" key="2">
    <source>
        <dbReference type="Pfam" id="PF00561"/>
    </source>
</evidence>
<dbReference type="PANTHER" id="PTHR46438">
    <property type="entry name" value="ALPHA/BETA-HYDROLASES SUPERFAMILY PROTEIN"/>
    <property type="match status" value="1"/>
</dbReference>
<dbReference type="SUPFAM" id="SSF53474">
    <property type="entry name" value="alpha/beta-Hydrolases"/>
    <property type="match status" value="1"/>
</dbReference>
<dbReference type="PANTHER" id="PTHR46438:SF2">
    <property type="entry name" value="ALPHA_BETA-HYDROLASES SUPERFAMILY PROTEIN"/>
    <property type="match status" value="1"/>
</dbReference>
<dbReference type="Proteomes" id="UP001465755">
    <property type="component" value="Unassembled WGS sequence"/>
</dbReference>
<dbReference type="GO" id="GO:0009507">
    <property type="term" value="C:chloroplast"/>
    <property type="evidence" value="ECO:0007669"/>
    <property type="project" value="TreeGrafter"/>
</dbReference>
<feature type="domain" description="AB hydrolase-1" evidence="2">
    <location>
        <begin position="57"/>
        <end position="343"/>
    </location>
</feature>